<evidence type="ECO:0000256" key="10">
    <source>
        <dbReference type="ARBA" id="ARBA00023157"/>
    </source>
</evidence>
<keyword evidence="8" id="KW-0094">Blood coagulation</keyword>
<dbReference type="InterPro" id="IPR032675">
    <property type="entry name" value="LRR_dom_sf"/>
</dbReference>
<keyword evidence="10" id="KW-1015">Disulfide bond</keyword>
<evidence type="ECO:0000256" key="7">
    <source>
        <dbReference type="ARBA" id="ARBA00022989"/>
    </source>
</evidence>
<dbReference type="InterPro" id="IPR000483">
    <property type="entry name" value="Cys-rich_flank_reg_C"/>
</dbReference>
<dbReference type="InterPro" id="IPR000372">
    <property type="entry name" value="LRRNT"/>
</dbReference>
<evidence type="ECO:0000256" key="6">
    <source>
        <dbReference type="ARBA" id="ARBA00022889"/>
    </source>
</evidence>
<dbReference type="PANTHER" id="PTHR22650:SF6">
    <property type="entry name" value="PLATELET GLYCOPROTEIN IX"/>
    <property type="match status" value="1"/>
</dbReference>
<keyword evidence="5" id="KW-0732">Signal</keyword>
<evidence type="ECO:0000256" key="11">
    <source>
        <dbReference type="SAM" id="Phobius"/>
    </source>
</evidence>
<feature type="domain" description="LRRNT" evidence="12">
    <location>
        <begin position="10"/>
        <end position="41"/>
    </location>
</feature>
<evidence type="ECO:0000256" key="3">
    <source>
        <dbReference type="ARBA" id="ARBA00022692"/>
    </source>
</evidence>
<gene>
    <name evidence="14" type="primary">Gp9</name>
    <name evidence="14" type="ORF">GRAVAR_R11618</name>
</gene>
<comment type="subcellular location">
    <subcellularLocation>
        <location evidence="1">Membrane</location>
        <topology evidence="1">Single-pass type I membrane protein</topology>
    </subcellularLocation>
</comment>
<feature type="non-terminal residue" evidence="14">
    <location>
        <position position="1"/>
    </location>
</feature>
<name>A0A7K8ZYM8_9PASS</name>
<evidence type="ECO:0000259" key="12">
    <source>
        <dbReference type="SMART" id="SM00013"/>
    </source>
</evidence>
<dbReference type="Proteomes" id="UP000591535">
    <property type="component" value="Unassembled WGS sequence"/>
</dbReference>
<sequence length="182" mass="19479">LLAAPARGAPCPAPCRCLGPQLDCSSRRLRAVPAVPAGTRSLDLRNNSLRWVPAGALDSPASLRSVAVAANPWHCDCRILYLKLWLQDSSALALASARCASPAALSGKPLAELTGNELGPCRSLLPIKCLEFFWRDLALIAGAIITLLLAARALKFSRKQVWQLRLGGRARLGSRRGTAKNH</sequence>
<keyword evidence="6" id="KW-0130">Cell adhesion</keyword>
<evidence type="ECO:0000256" key="1">
    <source>
        <dbReference type="ARBA" id="ARBA00004479"/>
    </source>
</evidence>
<evidence type="ECO:0000313" key="15">
    <source>
        <dbReference type="Proteomes" id="UP000591535"/>
    </source>
</evidence>
<keyword evidence="7 11" id="KW-1133">Transmembrane helix</keyword>
<dbReference type="SMART" id="SM00013">
    <property type="entry name" value="LRRNT"/>
    <property type="match status" value="1"/>
</dbReference>
<reference evidence="14 15" key="1">
    <citation type="submission" date="2019-09" db="EMBL/GenBank/DDBJ databases">
        <title>Bird 10,000 Genomes (B10K) Project - Family phase.</title>
        <authorList>
            <person name="Zhang G."/>
        </authorList>
    </citation>
    <scope>NUCLEOTIDE SEQUENCE [LARGE SCALE GENOMIC DNA]</scope>
    <source>
        <strain evidence="14">B10K-DU-001-02</strain>
        <tissue evidence="14">Muscle</tissue>
    </source>
</reference>
<dbReference type="Gene3D" id="3.80.10.10">
    <property type="entry name" value="Ribonuclease Inhibitor"/>
    <property type="match status" value="1"/>
</dbReference>
<evidence type="ECO:0000256" key="9">
    <source>
        <dbReference type="ARBA" id="ARBA00023136"/>
    </source>
</evidence>
<dbReference type="InterPro" id="IPR052313">
    <property type="entry name" value="GPIb-IX-V_Complex"/>
</dbReference>
<dbReference type="GO" id="GO:0007155">
    <property type="term" value="P:cell adhesion"/>
    <property type="evidence" value="ECO:0007669"/>
    <property type="project" value="UniProtKB-KW"/>
</dbReference>
<keyword evidence="4" id="KW-0356">Hemostasis</keyword>
<accession>A0A7K8ZYM8</accession>
<dbReference type="SMART" id="SM00082">
    <property type="entry name" value="LRRCT"/>
    <property type="match status" value="1"/>
</dbReference>
<evidence type="ECO:0000313" key="14">
    <source>
        <dbReference type="EMBL" id="NXG20981.1"/>
    </source>
</evidence>
<proteinExistence type="predicted"/>
<organism evidence="14 15">
    <name type="scientific">Grallaria varia</name>
    <name type="common">variegated antpitta</name>
    <dbReference type="NCBI Taxonomy" id="117165"/>
    <lineage>
        <taxon>Eukaryota</taxon>
        <taxon>Metazoa</taxon>
        <taxon>Chordata</taxon>
        <taxon>Craniata</taxon>
        <taxon>Vertebrata</taxon>
        <taxon>Euteleostomi</taxon>
        <taxon>Archelosauria</taxon>
        <taxon>Archosauria</taxon>
        <taxon>Dinosauria</taxon>
        <taxon>Saurischia</taxon>
        <taxon>Theropoda</taxon>
        <taxon>Coelurosauria</taxon>
        <taxon>Aves</taxon>
        <taxon>Neognathae</taxon>
        <taxon>Neoaves</taxon>
        <taxon>Telluraves</taxon>
        <taxon>Australaves</taxon>
        <taxon>Passeriformes</taxon>
        <taxon>Formicariidae</taxon>
        <taxon>Grallaria</taxon>
    </lineage>
</organism>
<dbReference type="GO" id="GO:0007596">
    <property type="term" value="P:blood coagulation"/>
    <property type="evidence" value="ECO:0007669"/>
    <property type="project" value="UniProtKB-KW"/>
</dbReference>
<evidence type="ECO:0000259" key="13">
    <source>
        <dbReference type="SMART" id="SM00082"/>
    </source>
</evidence>
<feature type="domain" description="LRRCT" evidence="13">
    <location>
        <begin position="71"/>
        <end position="122"/>
    </location>
</feature>
<comment type="caution">
    <text evidence="14">The sequence shown here is derived from an EMBL/GenBank/DDBJ whole genome shotgun (WGS) entry which is preliminary data.</text>
</comment>
<dbReference type="EMBL" id="VWZG01008005">
    <property type="protein sequence ID" value="NXG20981.1"/>
    <property type="molecule type" value="Genomic_DNA"/>
</dbReference>
<evidence type="ECO:0000256" key="4">
    <source>
        <dbReference type="ARBA" id="ARBA00022696"/>
    </source>
</evidence>
<evidence type="ECO:0000256" key="8">
    <source>
        <dbReference type="ARBA" id="ARBA00023084"/>
    </source>
</evidence>
<keyword evidence="3 11" id="KW-0812">Transmembrane</keyword>
<dbReference type="SUPFAM" id="SSF52058">
    <property type="entry name" value="L domain-like"/>
    <property type="match status" value="1"/>
</dbReference>
<dbReference type="GO" id="GO:0016020">
    <property type="term" value="C:membrane"/>
    <property type="evidence" value="ECO:0007669"/>
    <property type="project" value="UniProtKB-SubCell"/>
</dbReference>
<keyword evidence="9 11" id="KW-0472">Membrane</keyword>
<feature type="non-terminal residue" evidence="14">
    <location>
        <position position="182"/>
    </location>
</feature>
<evidence type="ECO:0000256" key="2">
    <source>
        <dbReference type="ARBA" id="ARBA00022614"/>
    </source>
</evidence>
<keyword evidence="2" id="KW-0433">Leucine-rich repeat</keyword>
<evidence type="ECO:0000256" key="5">
    <source>
        <dbReference type="ARBA" id="ARBA00022729"/>
    </source>
</evidence>
<dbReference type="Pfam" id="PF01463">
    <property type="entry name" value="LRRCT"/>
    <property type="match status" value="1"/>
</dbReference>
<keyword evidence="15" id="KW-1185">Reference proteome</keyword>
<protein>
    <submittedName>
        <fullName evidence="14">GPIX protein</fullName>
    </submittedName>
</protein>
<dbReference type="PANTHER" id="PTHR22650">
    <property type="entry name" value="GLYCOPROTEIN IB BETA"/>
    <property type="match status" value="1"/>
</dbReference>
<dbReference type="AlphaFoldDB" id="A0A7K8ZYM8"/>
<feature type="transmembrane region" description="Helical" evidence="11">
    <location>
        <begin position="132"/>
        <end position="151"/>
    </location>
</feature>